<dbReference type="Proteomes" id="UP001500213">
    <property type="component" value="Unassembled WGS sequence"/>
</dbReference>
<organism evidence="1 2">
    <name type="scientific">Gryllotalpicola kribbensis</name>
    <dbReference type="NCBI Taxonomy" id="993084"/>
    <lineage>
        <taxon>Bacteria</taxon>
        <taxon>Bacillati</taxon>
        <taxon>Actinomycetota</taxon>
        <taxon>Actinomycetes</taxon>
        <taxon>Micrococcales</taxon>
        <taxon>Microbacteriaceae</taxon>
        <taxon>Gryllotalpicola</taxon>
    </lineage>
</organism>
<dbReference type="Pfam" id="PF15432">
    <property type="entry name" value="Sec-ASP3"/>
    <property type="match status" value="1"/>
</dbReference>
<gene>
    <name evidence="1" type="primary">asp3</name>
    <name evidence="1" type="ORF">GCM10022288_24320</name>
</gene>
<evidence type="ECO:0000313" key="2">
    <source>
        <dbReference type="Proteomes" id="UP001500213"/>
    </source>
</evidence>
<dbReference type="RefSeq" id="WP_344777284.1">
    <property type="nucleotide sequence ID" value="NZ_BAABBX010000016.1"/>
</dbReference>
<sequence>MSAAEVATVRWGNHNSPASLYGSALTFDASGEVHLVNRLMPSGTTLQEWYSFTDYQSVRDTPALPLLHHGKSYRIEPRVVAVPQDTLVFEVRFFDRFGGLLTAQLLYPPDYSFDYPPEVHHYSIRLVNAGCDEVRFTSLTLLEVSGNG</sequence>
<comment type="caution">
    <text evidence="1">The sequence shown here is derived from an EMBL/GenBank/DDBJ whole genome shotgun (WGS) entry which is preliminary data.</text>
</comment>
<protein>
    <submittedName>
        <fullName evidence="1">Accessory Sec system protein Asp3</fullName>
    </submittedName>
</protein>
<reference evidence="2" key="1">
    <citation type="journal article" date="2019" name="Int. J. Syst. Evol. Microbiol.">
        <title>The Global Catalogue of Microorganisms (GCM) 10K type strain sequencing project: providing services to taxonomists for standard genome sequencing and annotation.</title>
        <authorList>
            <consortium name="The Broad Institute Genomics Platform"/>
            <consortium name="The Broad Institute Genome Sequencing Center for Infectious Disease"/>
            <person name="Wu L."/>
            <person name="Ma J."/>
        </authorList>
    </citation>
    <scope>NUCLEOTIDE SEQUENCE [LARGE SCALE GENOMIC DNA]</scope>
    <source>
        <strain evidence="2">JCM 17593</strain>
    </source>
</reference>
<proteinExistence type="predicted"/>
<keyword evidence="2" id="KW-1185">Reference proteome</keyword>
<accession>A0ABP8AXQ5</accession>
<name>A0ABP8AXQ5_9MICO</name>
<dbReference type="EMBL" id="BAABBX010000016">
    <property type="protein sequence ID" value="GAA4192309.1"/>
    <property type="molecule type" value="Genomic_DNA"/>
</dbReference>
<dbReference type="NCBIfam" id="TIGR03711">
    <property type="entry name" value="acc_sec_asp3"/>
    <property type="match status" value="1"/>
</dbReference>
<dbReference type="InterPro" id="IPR022259">
    <property type="entry name" value="Acessory_Sec_prot_Asp3"/>
</dbReference>
<evidence type="ECO:0000313" key="1">
    <source>
        <dbReference type="EMBL" id="GAA4192309.1"/>
    </source>
</evidence>